<reference evidence="1 2" key="1">
    <citation type="journal article" date="2014" name="Mol. Plant">
        <title>Chromosome Scale Genome Assembly and Transcriptome Profiling of Nannochloropsis gaditana in Nitrogen Depletion.</title>
        <authorList>
            <person name="Corteggiani Carpinelli E."/>
            <person name="Telatin A."/>
            <person name="Vitulo N."/>
            <person name="Forcato C."/>
            <person name="D'Angelo M."/>
            <person name="Schiavon R."/>
            <person name="Vezzi A."/>
            <person name="Giacometti G.M."/>
            <person name="Morosinotto T."/>
            <person name="Valle G."/>
        </authorList>
    </citation>
    <scope>NUCLEOTIDE SEQUENCE [LARGE SCALE GENOMIC DNA]</scope>
    <source>
        <strain evidence="1 2">B-31</strain>
    </source>
</reference>
<accession>W7U0A1</accession>
<sequence>MLPQWIPSDVMKGWAVHFPFAHKAMVDYVSPESLPNKCIRAHSGLARLTRPWNKETRAYVRKTGIQTHRHGIQGMTKDCKVVELIAGWTRKMIFRRI</sequence>
<protein>
    <submittedName>
        <fullName evidence="1">Uncharacterized protein</fullName>
    </submittedName>
</protein>
<organism evidence="1 2">
    <name type="scientific">Nannochloropsis gaditana</name>
    <dbReference type="NCBI Taxonomy" id="72520"/>
    <lineage>
        <taxon>Eukaryota</taxon>
        <taxon>Sar</taxon>
        <taxon>Stramenopiles</taxon>
        <taxon>Ochrophyta</taxon>
        <taxon>Eustigmatophyceae</taxon>
        <taxon>Eustigmatales</taxon>
        <taxon>Monodopsidaceae</taxon>
        <taxon>Nannochloropsis</taxon>
    </lineage>
</organism>
<evidence type="ECO:0000313" key="1">
    <source>
        <dbReference type="EMBL" id="EWM26029.1"/>
    </source>
</evidence>
<name>W7U0A1_9STRA</name>
<dbReference type="EMBL" id="AZIL01000780">
    <property type="protein sequence ID" value="EWM26029.1"/>
    <property type="molecule type" value="Genomic_DNA"/>
</dbReference>
<dbReference type="OrthoDB" id="2563170at2759"/>
<dbReference type="AlphaFoldDB" id="W7U0A1"/>
<evidence type="ECO:0000313" key="2">
    <source>
        <dbReference type="Proteomes" id="UP000019335"/>
    </source>
</evidence>
<keyword evidence="2" id="KW-1185">Reference proteome</keyword>
<gene>
    <name evidence="1" type="ORF">Naga_100629g2</name>
</gene>
<comment type="caution">
    <text evidence="1">The sequence shown here is derived from an EMBL/GenBank/DDBJ whole genome shotgun (WGS) entry which is preliminary data.</text>
</comment>
<proteinExistence type="predicted"/>
<dbReference type="Proteomes" id="UP000019335">
    <property type="component" value="Chromosome 9"/>
</dbReference>